<dbReference type="RefSeq" id="WP_016469500.1">
    <property type="nucleotide sequence ID" value="NZ_BBQG01000019.1"/>
</dbReference>
<dbReference type="AlphaFoldDB" id="A0A6C1C6P6"/>
<sequence length="1165" mass="126827">MAGDDSSGRPRWENRITGGRFGTVVQAERVDAVHIHVHETPVPLPRRPVLLWSLTALLTCAAVVLAVRPSGLPGGLVRDERLPLLLALVGAVTMGAAAVGRALERRRLARPRTPLPAHRLDQATERLAGALERQYAREDQLALSPVTTPTPIPVRWRAADPLVTDHEPNVLGVPAGTAARAGSLETDGEFAGIPEFFAGLPRGRLVVLGAPGAGKTVLVHRLARRLLEARGPASGAPVPVVLPLASWNPAEGRGLWQWAAERLSAEHPVPLPTPRTALDLIESGRVLPVLDGFDELPRPSQADALRQLRTSLTTHARYVLTSRTREYTRAVEAAALPMPGAVAVELCPLTVDDLRHYLPRTSRRTSRADPSRTKWSPVLARLADPADTRRETRVLRQVLSTPLMVALARVAYSETDADPAELLGAGRFTTRQAVERHLYDAFLTAAYADAGPALAARARRRAAFLAAHARRLGDTEIAWWRLEQALPSWLRRLSVLPAAVTTALTVRFAGLGAPWWDRWVPVPLWAGCGLAALAYAWHEWGGRPSRVPQQTRLPLSAGTRPAVSWTAVGKAAGWTLLAVGAVYLAYGIAGSHGRRLGAVLAAAFLAYTVLCEVLRRTRRPADPQTAAEPARLLLRDRRTALALGVVPTRGAGEPALVWGLPVILLALWHLLGGRDVVTAGTWLGTVAGAALSTWLHENATSAWGRFTLARLWLATTGRLPWRLMDFLREAHAKGILRQSGGVHRFRHIELRNRLAEDIPAPAPPHGRLHALGEPVGGALGLLGGVLLFSTALGMLDADGVPAPHPGPATTCAVLPREALDALMTDWRRTTRDDTCLAGEQAPFAPEVQVSVQVRAMAPGPGGLSGAQVAHQSFQRMLKFEQGQRRAAAGASGRPSTAMFFDDRPAPGDEAVRVVTRTGLRTSTGTLLQRARFTVRKGNLLVAVRYEEEFASRRRVAAVAESLLRLALGRDDARDLAGIPRTRPPHDSRLTRHRQPERRLLGAVWGRRERSYLWEFPVAPWRLRAPKQLTCNWGDEDNPHVSVYDCGTRTDTSSGASTVGPPAGSIPRLRLHLAELSCQDSCSRTETRRFAADRPGPAAVRWRPHGKGGPLYAVRRTEKVYELRLWTELHSSRNAWQLYMSVRVAPRHAELAQKILNSAYTQLGGR</sequence>
<dbReference type="Gene3D" id="3.40.50.300">
    <property type="entry name" value="P-loop containing nucleotide triphosphate hydrolases"/>
    <property type="match status" value="1"/>
</dbReference>
<dbReference type="GeneID" id="75181613"/>
<dbReference type="EMBL" id="RCIY01000114">
    <property type="protein sequence ID" value="TGG75583.1"/>
    <property type="molecule type" value="Genomic_DNA"/>
</dbReference>
<reference evidence="1 2" key="1">
    <citation type="submission" date="2018-10" db="EMBL/GenBank/DDBJ databases">
        <title>Isolation of pseudouridimycin from Streptomyces albus DSM 40763.</title>
        <authorList>
            <person name="Rosenqvist P."/>
            <person name="Metsae-Ketelae M."/>
            <person name="Virta P."/>
        </authorList>
    </citation>
    <scope>NUCLEOTIDE SEQUENCE [LARGE SCALE GENOMIC DNA]</scope>
    <source>
        <strain evidence="1 2">DSM 40763</strain>
    </source>
</reference>
<dbReference type="InterPro" id="IPR027417">
    <property type="entry name" value="P-loop_NTPase"/>
</dbReference>
<comment type="caution">
    <text evidence="1">The sequence shown here is derived from an EMBL/GenBank/DDBJ whole genome shotgun (WGS) entry which is preliminary data.</text>
</comment>
<dbReference type="PROSITE" id="PS50837">
    <property type="entry name" value="NACHT"/>
    <property type="match status" value="1"/>
</dbReference>
<evidence type="ECO:0000313" key="2">
    <source>
        <dbReference type="Proteomes" id="UP000298111"/>
    </source>
</evidence>
<proteinExistence type="predicted"/>
<dbReference type="Proteomes" id="UP000298111">
    <property type="component" value="Unassembled WGS sequence"/>
</dbReference>
<name>A0A6C1C6P6_9ACTN</name>
<gene>
    <name evidence="1" type="ORF">D8771_31675</name>
</gene>
<accession>A0A6C1C6P6</accession>
<dbReference type="Pfam" id="PF05729">
    <property type="entry name" value="NACHT"/>
    <property type="match status" value="1"/>
</dbReference>
<dbReference type="InterPro" id="IPR007111">
    <property type="entry name" value="NACHT_NTPase"/>
</dbReference>
<dbReference type="SUPFAM" id="SSF52540">
    <property type="entry name" value="P-loop containing nucleoside triphosphate hydrolases"/>
    <property type="match status" value="1"/>
</dbReference>
<organism evidence="1 2">
    <name type="scientific">Streptomyces albus</name>
    <dbReference type="NCBI Taxonomy" id="1888"/>
    <lineage>
        <taxon>Bacteria</taxon>
        <taxon>Bacillati</taxon>
        <taxon>Actinomycetota</taxon>
        <taxon>Actinomycetes</taxon>
        <taxon>Kitasatosporales</taxon>
        <taxon>Streptomycetaceae</taxon>
        <taxon>Streptomyces</taxon>
    </lineage>
</organism>
<evidence type="ECO:0000313" key="1">
    <source>
        <dbReference type="EMBL" id="TGG75583.1"/>
    </source>
</evidence>
<protein>
    <submittedName>
        <fullName evidence="1">NACHT domain-containing protein</fullName>
    </submittedName>
</protein>